<evidence type="ECO:0000313" key="8">
    <source>
        <dbReference type="EMBL" id="WFG39600.1"/>
    </source>
</evidence>
<keyword evidence="9" id="KW-1185">Reference proteome</keyword>
<dbReference type="Gene3D" id="3.30.420.40">
    <property type="match status" value="2"/>
</dbReference>
<reference evidence="9" key="3">
    <citation type="submission" date="2023-06" db="EMBL/GenBank/DDBJ databases">
        <title>Pangenomics reveal diversification of enzyme families and niche specialization in globally abundant SAR202 bacteria.</title>
        <authorList>
            <person name="Saw J.H.W."/>
        </authorList>
    </citation>
    <scope>NUCLEOTIDE SEQUENCE [LARGE SCALE GENOMIC DNA]</scope>
    <source>
        <strain evidence="9">JH1073</strain>
    </source>
</reference>
<dbReference type="AlphaFoldDB" id="A0AAJ5ZHR1"/>
<evidence type="ECO:0000256" key="3">
    <source>
        <dbReference type="ARBA" id="ARBA00022777"/>
    </source>
</evidence>
<gene>
    <name evidence="7" type="ORF">GKO46_01025</name>
    <name evidence="8" type="ORF">GKO48_08200</name>
</gene>
<dbReference type="GO" id="GO:0005975">
    <property type="term" value="P:carbohydrate metabolic process"/>
    <property type="evidence" value="ECO:0007669"/>
    <property type="project" value="InterPro"/>
</dbReference>
<dbReference type="Pfam" id="PF00370">
    <property type="entry name" value="FGGY_N"/>
    <property type="match status" value="1"/>
</dbReference>
<dbReference type="RefSeq" id="WP_342823462.1">
    <property type="nucleotide sequence ID" value="NZ_WMBD01000001.1"/>
</dbReference>
<evidence type="ECO:0000313" key="7">
    <source>
        <dbReference type="EMBL" id="MDG0865655.1"/>
    </source>
</evidence>
<evidence type="ECO:0000313" key="9">
    <source>
        <dbReference type="Proteomes" id="UP001219901"/>
    </source>
</evidence>
<dbReference type="Proteomes" id="UP001219901">
    <property type="component" value="Chromosome"/>
</dbReference>
<evidence type="ECO:0000256" key="4">
    <source>
        <dbReference type="RuleBase" id="RU003733"/>
    </source>
</evidence>
<dbReference type="InterPro" id="IPR043129">
    <property type="entry name" value="ATPase_NBD"/>
</dbReference>
<dbReference type="InterPro" id="IPR018485">
    <property type="entry name" value="FGGY_C"/>
</dbReference>
<dbReference type="Proteomes" id="UP001321249">
    <property type="component" value="Unassembled WGS sequence"/>
</dbReference>
<organism evidence="8 9">
    <name type="scientific">Candidatus Lucifugimonas marina</name>
    <dbReference type="NCBI Taxonomy" id="3038979"/>
    <lineage>
        <taxon>Bacteria</taxon>
        <taxon>Bacillati</taxon>
        <taxon>Chloroflexota</taxon>
        <taxon>Dehalococcoidia</taxon>
        <taxon>SAR202 cluster</taxon>
        <taxon>Candidatus Lucifugimonadales</taxon>
        <taxon>Candidatus Lucifugimonadaceae</taxon>
        <taxon>Candidatus Lucifugimonas</taxon>
    </lineage>
</organism>
<dbReference type="Pfam" id="PF02782">
    <property type="entry name" value="FGGY_C"/>
    <property type="match status" value="1"/>
</dbReference>
<sequence>MSGVLTDYESPYVLAVDIGSSSVKAGLFDALARSVVGIEATIAHTQIVASDGTSEESADDIRIATEQAIDSVLEKAGALAGEVIGVGFDCMSSTVLGVDSSGNAITPVYTYADTRSGEDVDRLKEELNVPIIYDRTGVMQHTSYLPGRIRWMRRTQPELAERVDRYVDVSTYIFTKWFGRRDVKASYCVSSWSGLLNRHELEWDHGLLGRLGIDRSNLPELAPWSDAESGLAPEFAKRWPALAELPFMLAVGDGAAVNVGTGCVDGTKVALTVGTTGAMRVLSEGPAPDVPTGLWAYRLGSERTLLGGSFSEGGNVVQWALENLKLPAIEDLNSELQKTAPAAHGIHVLPFIAGERATGWSTAATGVLEGIKISTTPIEILQAMLESVAYRFAMVADLLLPGVKSGYQMIASGGAIQNSPWWLQTMSDVLGVPVGVSAEEQDTSRGTAILALNALGVWDSLDSHKAHIAETYEPNHDRADIYATARERQSELYSHLLG</sequence>
<dbReference type="GO" id="GO:0016773">
    <property type="term" value="F:phosphotransferase activity, alcohol group as acceptor"/>
    <property type="evidence" value="ECO:0007669"/>
    <property type="project" value="InterPro"/>
</dbReference>
<dbReference type="EMBL" id="WMBE01000001">
    <property type="protein sequence ID" value="MDG0865655.1"/>
    <property type="molecule type" value="Genomic_DNA"/>
</dbReference>
<dbReference type="InterPro" id="IPR000577">
    <property type="entry name" value="Carb_kinase_FGGY"/>
</dbReference>
<dbReference type="PIRSF" id="PIRSF000538">
    <property type="entry name" value="GlpK"/>
    <property type="match status" value="1"/>
</dbReference>
<dbReference type="PROSITE" id="PS00445">
    <property type="entry name" value="FGGY_KINASES_2"/>
    <property type="match status" value="1"/>
</dbReference>
<dbReference type="EMBL" id="CP046147">
    <property type="protein sequence ID" value="WFG39600.1"/>
    <property type="molecule type" value="Genomic_DNA"/>
</dbReference>
<evidence type="ECO:0000256" key="2">
    <source>
        <dbReference type="ARBA" id="ARBA00022679"/>
    </source>
</evidence>
<dbReference type="InterPro" id="IPR018483">
    <property type="entry name" value="Carb_kinase_FGGY_CS"/>
</dbReference>
<comment type="similarity">
    <text evidence="1 4">Belongs to the FGGY kinase family.</text>
</comment>
<reference evidence="9 10" key="1">
    <citation type="submission" date="2019-11" db="EMBL/GenBank/DDBJ databases">
        <authorList>
            <person name="Cho J.-C."/>
        </authorList>
    </citation>
    <scope>NUCLEOTIDE SEQUENCE [LARGE SCALE GENOMIC DNA]</scope>
    <source>
        <strain evidence="8 9">JH1073</strain>
        <strain evidence="7 10">JH702</strain>
    </source>
</reference>
<dbReference type="InterPro" id="IPR050406">
    <property type="entry name" value="FGGY_Carb_Kinase"/>
</dbReference>
<name>A0AAJ5ZHR1_9CHLR</name>
<dbReference type="SUPFAM" id="SSF53067">
    <property type="entry name" value="Actin-like ATPase domain"/>
    <property type="match status" value="2"/>
</dbReference>
<dbReference type="InterPro" id="IPR018484">
    <property type="entry name" value="FGGY_N"/>
</dbReference>
<feature type="domain" description="Carbohydrate kinase FGGY N-terminal" evidence="5">
    <location>
        <begin position="12"/>
        <end position="260"/>
    </location>
</feature>
<dbReference type="GO" id="GO:0016301">
    <property type="term" value="F:kinase activity"/>
    <property type="evidence" value="ECO:0007669"/>
    <property type="project" value="UniProtKB-KW"/>
</dbReference>
<feature type="domain" description="Carbohydrate kinase FGGY C-terminal" evidence="6">
    <location>
        <begin position="270"/>
        <end position="454"/>
    </location>
</feature>
<dbReference type="CDD" id="cd07770">
    <property type="entry name" value="ASKHA_NBD_FGGY_GntK"/>
    <property type="match status" value="1"/>
</dbReference>
<keyword evidence="2 4" id="KW-0808">Transferase</keyword>
<reference evidence="8" key="2">
    <citation type="journal article" date="2023" name="Nat. Commun.">
        <title>Cultivation of marine bacteria of the SAR202 clade.</title>
        <authorList>
            <person name="Lim Y."/>
            <person name="Seo J.H."/>
            <person name="Giovannoni S.J."/>
            <person name="Kang I."/>
            <person name="Cho J.C."/>
        </authorList>
    </citation>
    <scope>NUCLEOTIDE SEQUENCE</scope>
    <source>
        <strain evidence="8">JH1073</strain>
    </source>
</reference>
<proteinExistence type="inferred from homology"/>
<evidence type="ECO:0000259" key="5">
    <source>
        <dbReference type="Pfam" id="PF00370"/>
    </source>
</evidence>
<protein>
    <submittedName>
        <fullName evidence="8">Carbohydrate kinase</fullName>
    </submittedName>
</protein>
<evidence type="ECO:0000313" key="10">
    <source>
        <dbReference type="Proteomes" id="UP001321249"/>
    </source>
</evidence>
<evidence type="ECO:0000259" key="6">
    <source>
        <dbReference type="Pfam" id="PF02782"/>
    </source>
</evidence>
<accession>A0AAJ5ZHR1</accession>
<dbReference type="PANTHER" id="PTHR43095">
    <property type="entry name" value="SUGAR KINASE"/>
    <property type="match status" value="1"/>
</dbReference>
<dbReference type="PANTHER" id="PTHR43095:SF2">
    <property type="entry name" value="GLUCONOKINASE"/>
    <property type="match status" value="1"/>
</dbReference>
<evidence type="ECO:0000256" key="1">
    <source>
        <dbReference type="ARBA" id="ARBA00009156"/>
    </source>
</evidence>
<keyword evidence="3 4" id="KW-0418">Kinase</keyword>